<evidence type="ECO:0000256" key="5">
    <source>
        <dbReference type="ARBA" id="ARBA00023136"/>
    </source>
</evidence>
<keyword evidence="3" id="KW-0378">Hydrolase</keyword>
<keyword evidence="5 6" id="KW-0472">Membrane</keyword>
<feature type="transmembrane region" description="Helical" evidence="6">
    <location>
        <begin position="214"/>
        <end position="231"/>
    </location>
</feature>
<evidence type="ECO:0000313" key="7">
    <source>
        <dbReference type="EMBL" id="AFK04431.1"/>
    </source>
</evidence>
<protein>
    <recommendedName>
        <fullName evidence="9">Ceramidase</fullName>
    </recommendedName>
</protein>
<evidence type="ECO:0000256" key="3">
    <source>
        <dbReference type="ARBA" id="ARBA00022801"/>
    </source>
</evidence>
<proteinExistence type="predicted"/>
<feature type="transmembrane region" description="Helical" evidence="6">
    <location>
        <begin position="190"/>
        <end position="207"/>
    </location>
</feature>
<evidence type="ECO:0000256" key="1">
    <source>
        <dbReference type="ARBA" id="ARBA00004141"/>
    </source>
</evidence>
<keyword evidence="4 6" id="KW-1133">Transmembrane helix</keyword>
<feature type="transmembrane region" description="Helical" evidence="6">
    <location>
        <begin position="101"/>
        <end position="124"/>
    </location>
</feature>
<evidence type="ECO:0000256" key="2">
    <source>
        <dbReference type="ARBA" id="ARBA00022692"/>
    </source>
</evidence>
<accession>A0ABN4AQB2</accession>
<organism evidence="7 8">
    <name type="scientific">Emticicia oligotrophica (strain DSM 17448 / CIP 109782 / MTCC 6937 / GPTSA100-15)</name>
    <dbReference type="NCBI Taxonomy" id="929562"/>
    <lineage>
        <taxon>Bacteria</taxon>
        <taxon>Pseudomonadati</taxon>
        <taxon>Bacteroidota</taxon>
        <taxon>Cytophagia</taxon>
        <taxon>Cytophagales</taxon>
        <taxon>Leadbetterellaceae</taxon>
        <taxon>Emticicia</taxon>
    </lineage>
</organism>
<dbReference type="InterPro" id="IPR008901">
    <property type="entry name" value="ACER"/>
</dbReference>
<keyword evidence="8" id="KW-1185">Reference proteome</keyword>
<evidence type="ECO:0008006" key="9">
    <source>
        <dbReference type="Google" id="ProtNLM"/>
    </source>
</evidence>
<dbReference type="Pfam" id="PF05875">
    <property type="entry name" value="Ceramidase"/>
    <property type="match status" value="1"/>
</dbReference>
<sequence>MNKQLFFRFLGIAFIYTFGMIAIWACLNTWLSGSVWNGMTLSKSALTVEYCEFNNSEAFFHQSMNTYSNLAYFFFGILVFQIAQFDFRNKENNTQNKLEKFPLLSVLMSCCFIYLSFGSAFFHASLTYLGQRVDMNGTYSISIALLGIGWYHLLHKIEFSEIIKKLWFGVLILIIIAFLPLSLIISSSKLLPFMILLLLISIAIHYIQFRQEKSFILAILGFVLMFIAVKIRTLDVQKINCDPHSLYQGHAIWHLLTAMSSFCSYAFFRFSKIQPLQTKL</sequence>
<name>A0ABN4AQB2_EMTOG</name>
<evidence type="ECO:0000313" key="8">
    <source>
        <dbReference type="Proteomes" id="UP000002875"/>
    </source>
</evidence>
<dbReference type="RefSeq" id="WP_015030125.1">
    <property type="nucleotide sequence ID" value="NC_018748.1"/>
</dbReference>
<feature type="transmembrane region" description="Helical" evidence="6">
    <location>
        <begin position="7"/>
        <end position="31"/>
    </location>
</feature>
<feature type="transmembrane region" description="Helical" evidence="6">
    <location>
        <begin position="251"/>
        <end position="270"/>
    </location>
</feature>
<reference evidence="7 8" key="1">
    <citation type="submission" date="2011-07" db="EMBL/GenBank/DDBJ databases">
        <title>The complete genome of chromosome of Emticicia oligotrophica DSM 17448.</title>
        <authorList>
            <consortium name="US DOE Joint Genome Institute (JGI-PGF)"/>
            <person name="Lucas S."/>
            <person name="Han J."/>
            <person name="Lapidus A."/>
            <person name="Bruce D."/>
            <person name="Goodwin L."/>
            <person name="Pitluck S."/>
            <person name="Peters L."/>
            <person name="Kyrpides N."/>
            <person name="Mavromatis K."/>
            <person name="Ivanova N."/>
            <person name="Ovchinnikova G."/>
            <person name="Teshima H."/>
            <person name="Detter J.C."/>
            <person name="Tapia R."/>
            <person name="Han C."/>
            <person name="Land M."/>
            <person name="Hauser L."/>
            <person name="Markowitz V."/>
            <person name="Cheng J.-F."/>
            <person name="Hugenholtz P."/>
            <person name="Woyke T."/>
            <person name="Wu D."/>
            <person name="Tindall B."/>
            <person name="Pomrenke H."/>
            <person name="Brambilla E."/>
            <person name="Klenk H.-P."/>
            <person name="Eisen J.A."/>
        </authorList>
    </citation>
    <scope>NUCLEOTIDE SEQUENCE [LARGE SCALE GENOMIC DNA]</scope>
    <source>
        <strain evidence="7 8">DSM 17448</strain>
    </source>
</reference>
<feature type="transmembrane region" description="Helical" evidence="6">
    <location>
        <begin position="166"/>
        <end position="184"/>
    </location>
</feature>
<evidence type="ECO:0000256" key="6">
    <source>
        <dbReference type="SAM" id="Phobius"/>
    </source>
</evidence>
<gene>
    <name evidence="7" type="ordered locus">Emtol_3302</name>
</gene>
<feature type="transmembrane region" description="Helical" evidence="6">
    <location>
        <begin position="136"/>
        <end position="154"/>
    </location>
</feature>
<dbReference type="EMBL" id="CP002961">
    <property type="protein sequence ID" value="AFK04431.1"/>
    <property type="molecule type" value="Genomic_DNA"/>
</dbReference>
<dbReference type="Proteomes" id="UP000002875">
    <property type="component" value="Chromosome"/>
</dbReference>
<comment type="subcellular location">
    <subcellularLocation>
        <location evidence="1">Membrane</location>
        <topology evidence="1">Multi-pass membrane protein</topology>
    </subcellularLocation>
</comment>
<evidence type="ECO:0000256" key="4">
    <source>
        <dbReference type="ARBA" id="ARBA00022989"/>
    </source>
</evidence>
<keyword evidence="2 6" id="KW-0812">Transmembrane</keyword>